<protein>
    <recommendedName>
        <fullName evidence="3">Aspartate/glutamate racemase family protein</fullName>
    </recommendedName>
</protein>
<dbReference type="AlphaFoldDB" id="A0A1C4V5G4"/>
<gene>
    <name evidence="1" type="ORF">GA0070558_1076</name>
</gene>
<evidence type="ECO:0000313" key="2">
    <source>
        <dbReference type="Proteomes" id="UP000199375"/>
    </source>
</evidence>
<reference evidence="1 2" key="1">
    <citation type="submission" date="2016-06" db="EMBL/GenBank/DDBJ databases">
        <authorList>
            <person name="Kjaerup R.B."/>
            <person name="Dalgaard T.S."/>
            <person name="Juul-Madsen H.R."/>
        </authorList>
    </citation>
    <scope>NUCLEOTIDE SEQUENCE [LARGE SCALE GENOMIC DNA]</scope>
    <source>
        <strain evidence="1 2">DSM 45626</strain>
    </source>
</reference>
<proteinExistence type="predicted"/>
<organism evidence="1 2">
    <name type="scientific">Micromonospora haikouensis</name>
    <dbReference type="NCBI Taxonomy" id="686309"/>
    <lineage>
        <taxon>Bacteria</taxon>
        <taxon>Bacillati</taxon>
        <taxon>Actinomycetota</taxon>
        <taxon>Actinomycetes</taxon>
        <taxon>Micromonosporales</taxon>
        <taxon>Micromonosporaceae</taxon>
        <taxon>Micromonospora</taxon>
    </lineage>
</organism>
<dbReference type="Proteomes" id="UP000199375">
    <property type="component" value="Unassembled WGS sequence"/>
</dbReference>
<evidence type="ECO:0000313" key="1">
    <source>
        <dbReference type="EMBL" id="SCE79250.1"/>
    </source>
</evidence>
<sequence>MMPSRRNRLAEEPMTDAPIGVLCLDTSFEKIPGHIRNPATFDFPVVYRVVEGATPQRLVREADPTLLEPFVAAARDLEAAGVAGITGACGFLVLFQAELAAAVSVPLWSSSLLQLPLVHRMVDRPVGLLVADEAALTPRHLAAIGAEHVPVRVTGMAGQPEFTEVMLEGRRDALDADRLEREVLDRVDRLAEAHPELGALVVECTDLVPFAHAVQARLGLPVFDIVTLTTMLHATLTRRPYPRKG</sequence>
<name>A0A1C4V5G4_9ACTN</name>
<evidence type="ECO:0008006" key="3">
    <source>
        <dbReference type="Google" id="ProtNLM"/>
    </source>
</evidence>
<dbReference type="EMBL" id="FMCW01000007">
    <property type="protein sequence ID" value="SCE79250.1"/>
    <property type="molecule type" value="Genomic_DNA"/>
</dbReference>
<accession>A0A1C4V5G4</accession>
<dbReference type="NCBIfam" id="NF005679">
    <property type="entry name" value="PRK07475.1"/>
    <property type="match status" value="1"/>
</dbReference>